<feature type="repeat" description="WD" evidence="7">
    <location>
        <begin position="304"/>
        <end position="338"/>
    </location>
</feature>
<evidence type="ECO:0000256" key="8">
    <source>
        <dbReference type="SAM" id="MobiDB-lite"/>
    </source>
</evidence>
<dbReference type="Pfam" id="PF00400">
    <property type="entry name" value="WD40"/>
    <property type="match status" value="5"/>
</dbReference>
<dbReference type="PRINTS" id="PR00320">
    <property type="entry name" value="GPROTEINBRPT"/>
</dbReference>
<dbReference type="SMART" id="SM00320">
    <property type="entry name" value="WD40"/>
    <property type="match status" value="5"/>
</dbReference>
<evidence type="ECO:0000256" key="4">
    <source>
        <dbReference type="ARBA" id="ARBA00022737"/>
    </source>
</evidence>
<keyword evidence="10" id="KW-1185">Reference proteome</keyword>
<gene>
    <name evidence="9" type="ORF">BB560_000935</name>
</gene>
<dbReference type="Gene3D" id="2.130.10.10">
    <property type="entry name" value="YVTN repeat-like/Quinoprotein amine dehydrogenase"/>
    <property type="match status" value="1"/>
</dbReference>
<evidence type="ECO:0000256" key="3">
    <source>
        <dbReference type="ARBA" id="ARBA00022664"/>
    </source>
</evidence>
<name>A0A2T9ZJ23_9FUNG</name>
<dbReference type="PROSITE" id="PS50294">
    <property type="entry name" value="WD_REPEATS_REGION"/>
    <property type="match status" value="3"/>
</dbReference>
<keyword evidence="5" id="KW-0539">Nucleus</keyword>
<dbReference type="SUPFAM" id="SSF50978">
    <property type="entry name" value="WD40 repeat-like"/>
    <property type="match status" value="1"/>
</dbReference>
<organism evidence="9 10">
    <name type="scientific">Smittium megazygosporum</name>
    <dbReference type="NCBI Taxonomy" id="133381"/>
    <lineage>
        <taxon>Eukaryota</taxon>
        <taxon>Fungi</taxon>
        <taxon>Fungi incertae sedis</taxon>
        <taxon>Zoopagomycota</taxon>
        <taxon>Kickxellomycotina</taxon>
        <taxon>Harpellomycetes</taxon>
        <taxon>Harpellales</taxon>
        <taxon>Legeriomycetaceae</taxon>
        <taxon>Smittium</taxon>
    </lineage>
</organism>
<dbReference type="STRING" id="133381.A0A2T9ZJ23"/>
<dbReference type="OrthoDB" id="538223at2759"/>
<dbReference type="GO" id="GO:0003723">
    <property type="term" value="F:RNA binding"/>
    <property type="evidence" value="ECO:0007669"/>
    <property type="project" value="TreeGrafter"/>
</dbReference>
<evidence type="ECO:0000256" key="7">
    <source>
        <dbReference type="PROSITE-ProRule" id="PRU00221"/>
    </source>
</evidence>
<dbReference type="GO" id="GO:0005848">
    <property type="term" value="C:mRNA cleavage stimulating factor complex"/>
    <property type="evidence" value="ECO:0007669"/>
    <property type="project" value="InterPro"/>
</dbReference>
<reference evidence="9 10" key="1">
    <citation type="journal article" date="2018" name="MBio">
        <title>Comparative Genomics Reveals the Core Gene Toolbox for the Fungus-Insect Symbiosis.</title>
        <authorList>
            <person name="Wang Y."/>
            <person name="Stata M."/>
            <person name="Wang W."/>
            <person name="Stajich J.E."/>
            <person name="White M.M."/>
            <person name="Moncalvo J.M."/>
        </authorList>
    </citation>
    <scope>NUCLEOTIDE SEQUENCE [LARGE SCALE GENOMIC DNA]</scope>
    <source>
        <strain evidence="9 10">SC-DP-2</strain>
    </source>
</reference>
<dbReference type="Gene3D" id="1.20.960.50">
    <property type="entry name" value="Cleavage stimulation factor subunit 1, dimerisation domain"/>
    <property type="match status" value="1"/>
</dbReference>
<feature type="repeat" description="WD" evidence="7">
    <location>
        <begin position="163"/>
        <end position="197"/>
    </location>
</feature>
<evidence type="ECO:0000256" key="6">
    <source>
        <dbReference type="ARBA" id="ARBA00029851"/>
    </source>
</evidence>
<evidence type="ECO:0000313" key="10">
    <source>
        <dbReference type="Proteomes" id="UP000245609"/>
    </source>
</evidence>
<keyword evidence="3" id="KW-0507">mRNA processing</keyword>
<evidence type="ECO:0000256" key="2">
    <source>
        <dbReference type="ARBA" id="ARBA00022574"/>
    </source>
</evidence>
<dbReference type="PANTHER" id="PTHR44133:SF2">
    <property type="entry name" value="CLEAVAGE STIMULATION FACTOR SUBUNIT 1"/>
    <property type="match status" value="1"/>
</dbReference>
<proteinExistence type="predicted"/>
<feature type="region of interest" description="Disordered" evidence="8">
    <location>
        <begin position="57"/>
        <end position="104"/>
    </location>
</feature>
<evidence type="ECO:0000256" key="5">
    <source>
        <dbReference type="ARBA" id="ARBA00023242"/>
    </source>
</evidence>
<feature type="compositionally biased region" description="Basic and acidic residues" evidence="8">
    <location>
        <begin position="71"/>
        <end position="84"/>
    </location>
</feature>
<comment type="subcellular location">
    <subcellularLocation>
        <location evidence="1">Nucleus</location>
    </subcellularLocation>
</comment>
<dbReference type="GO" id="GO:0031124">
    <property type="term" value="P:mRNA 3'-end processing"/>
    <property type="evidence" value="ECO:0007669"/>
    <property type="project" value="InterPro"/>
</dbReference>
<accession>A0A2T9ZJ23</accession>
<dbReference type="InterPro" id="IPR001680">
    <property type="entry name" value="WD40_rpt"/>
</dbReference>
<dbReference type="InterPro" id="IPR019775">
    <property type="entry name" value="WD40_repeat_CS"/>
</dbReference>
<dbReference type="InterPro" id="IPR044633">
    <property type="entry name" value="CstF1-like"/>
</dbReference>
<dbReference type="InterPro" id="IPR036322">
    <property type="entry name" value="WD40_repeat_dom_sf"/>
</dbReference>
<dbReference type="PROSITE" id="PS50082">
    <property type="entry name" value="WD_REPEATS_2"/>
    <property type="match status" value="3"/>
</dbReference>
<dbReference type="InterPro" id="IPR038184">
    <property type="entry name" value="CSTF1_dimer_sf"/>
</dbReference>
<feature type="repeat" description="WD" evidence="7">
    <location>
        <begin position="253"/>
        <end position="294"/>
    </location>
</feature>
<comment type="caution">
    <text evidence="9">The sequence shown here is derived from an EMBL/GenBank/DDBJ whole genome shotgun (WGS) entry which is preliminary data.</text>
</comment>
<dbReference type="CDD" id="cd00200">
    <property type="entry name" value="WD40"/>
    <property type="match status" value="1"/>
</dbReference>
<dbReference type="EMBL" id="MBFS01000109">
    <property type="protein sequence ID" value="PVV04562.1"/>
    <property type="molecule type" value="Genomic_DNA"/>
</dbReference>
<dbReference type="Proteomes" id="UP000245609">
    <property type="component" value="Unassembled WGS sequence"/>
</dbReference>
<feature type="non-terminal residue" evidence="9">
    <location>
        <position position="414"/>
    </location>
</feature>
<dbReference type="InterPro" id="IPR015943">
    <property type="entry name" value="WD40/YVTN_repeat-like_dom_sf"/>
</dbReference>
<sequence length="414" mass="45469">MDPNSSEKEKILSLIISQLSNLGYPNLSSVIAKHTGTRMRADSSDLLSRLVSIGEKYIDHPENPQASNLEKTNKEKQQLPKHENAPSTIELPTTEADDPKNPPKFKFVYKTSHKGPATTAAFSHNGMFFATGSTDSTLKVIAIDRLSLSDRAVSDEKPVIRALYDHKDTVNEITFHPNGLILASCSDDNSIKLFDLSLSIGKRCFRFIHNNIPLTSISFHPTGDYLAAGSSTGNFYLYDIKTLTGYTPKVEHSDLHTNRITSIRYNNTGNLIATSSLDGSVKFWDAVNGKIIKSIDNPHGGNPVNSLSISSDSKHVLTSGQDATVKLWDTSSGHLVSSYNFATQAHTNSKLTNDHPIHAAFTYNESFILANEPNSASVTCWDTKSTMLVNRYGVFNDQINCIATSPTDYSYAIC</sequence>
<evidence type="ECO:0000256" key="1">
    <source>
        <dbReference type="ARBA" id="ARBA00004123"/>
    </source>
</evidence>
<dbReference type="PANTHER" id="PTHR44133">
    <property type="entry name" value="CLEAVAGE STIMULATION FACTOR SUBUNIT 1"/>
    <property type="match status" value="1"/>
</dbReference>
<dbReference type="AlphaFoldDB" id="A0A2T9ZJ23"/>
<dbReference type="InterPro" id="IPR020472">
    <property type="entry name" value="WD40_PAC1"/>
</dbReference>
<keyword evidence="4" id="KW-0677">Repeat</keyword>
<protein>
    <recommendedName>
        <fullName evidence="6">Cleavage stimulation factor 50 kDa subunit</fullName>
    </recommendedName>
</protein>
<keyword evidence="2 7" id="KW-0853">WD repeat</keyword>
<dbReference type="PROSITE" id="PS00678">
    <property type="entry name" value="WD_REPEATS_1"/>
    <property type="match status" value="1"/>
</dbReference>
<evidence type="ECO:0000313" key="9">
    <source>
        <dbReference type="EMBL" id="PVV04562.1"/>
    </source>
</evidence>